<keyword evidence="8" id="KW-1185">Reference proteome</keyword>
<dbReference type="Gene3D" id="3.40.190.10">
    <property type="entry name" value="Periplasmic binding protein-like II"/>
    <property type="match status" value="1"/>
</dbReference>
<sequence length="450" mass="46747">MTHSSATTPAPGSPRGRRTRLLALAACATLSLVTLTACGSSASSGSATQSSSQPAEITFWTWTKNADKVVAEFNRTHKDVHVTLSQTVGGTTGYAKDFAAIKAGNGPDLFNVEYSELPNFVAQGDVQDISSLIGSPASSALGTAMPLTSLGGKTWAVPFDIEPTVFYYRKDLFQKYGLTVPTTWDQFKTDAAALQKAAPGTHLVNFPTDDASVFAAMAWQAGAQWFSTGGDTWKVNFQDPATQKTAAYWQGLIDAGQVSTYLSSSPALTADLNSSKDIGMISGPFEGAYLKTMATSSAGKWAVAPLPTFDGTPAAGAVGGSSYAVSKDSKHAAAAVEFATWMSTNADAVATRVAGGASSALPADPAMDTVAQKSFDASFYGGQDIYSLNKQAAATIKSGWTWGPLMVSTWADFADPWAKLGKGGTIASALQSAQTQTVSQIKAAGLNVQG</sequence>
<dbReference type="EMBL" id="QKYN01000166">
    <property type="protein sequence ID" value="RAG81311.1"/>
    <property type="molecule type" value="Genomic_DNA"/>
</dbReference>
<evidence type="ECO:0000313" key="8">
    <source>
        <dbReference type="Proteomes" id="UP000248889"/>
    </source>
</evidence>
<dbReference type="InterPro" id="IPR006059">
    <property type="entry name" value="SBP"/>
</dbReference>
<keyword evidence="2 6" id="KW-0732">Signal</keyword>
<dbReference type="SUPFAM" id="SSF53850">
    <property type="entry name" value="Periplasmic binding protein-like II"/>
    <property type="match status" value="1"/>
</dbReference>
<feature type="signal peptide" evidence="6">
    <location>
        <begin position="1"/>
        <end position="36"/>
    </location>
</feature>
<dbReference type="Proteomes" id="UP000248889">
    <property type="component" value="Unassembled WGS sequence"/>
</dbReference>
<gene>
    <name evidence="7" type="ORF">DN069_33515</name>
</gene>
<keyword evidence="5" id="KW-0449">Lipoprotein</keyword>
<evidence type="ECO:0000256" key="2">
    <source>
        <dbReference type="ARBA" id="ARBA00022729"/>
    </source>
</evidence>
<dbReference type="InterPro" id="IPR050490">
    <property type="entry name" value="Bact_solute-bd_prot1"/>
</dbReference>
<accession>A0A2X0ID40</accession>
<name>A0A2X0ID40_9ACTN</name>
<dbReference type="AlphaFoldDB" id="A0A2X0ID40"/>
<keyword evidence="1" id="KW-1003">Cell membrane</keyword>
<feature type="chain" id="PRO_5039706866" evidence="6">
    <location>
        <begin position="37"/>
        <end position="450"/>
    </location>
</feature>
<dbReference type="RefSeq" id="WP_111507015.1">
    <property type="nucleotide sequence ID" value="NZ_QKYN01000166.1"/>
</dbReference>
<dbReference type="OrthoDB" id="2515046at2"/>
<dbReference type="Pfam" id="PF01547">
    <property type="entry name" value="SBP_bac_1"/>
    <property type="match status" value="1"/>
</dbReference>
<proteinExistence type="predicted"/>
<dbReference type="CDD" id="cd13585">
    <property type="entry name" value="PBP2_TMBP_like"/>
    <property type="match status" value="1"/>
</dbReference>
<dbReference type="PANTHER" id="PTHR43649:SF33">
    <property type="entry name" value="POLYGALACTURONAN_RHAMNOGALACTURONAN-BINDING PROTEIN YTCQ"/>
    <property type="match status" value="1"/>
</dbReference>
<evidence type="ECO:0000256" key="6">
    <source>
        <dbReference type="SAM" id="SignalP"/>
    </source>
</evidence>
<evidence type="ECO:0000313" key="7">
    <source>
        <dbReference type="EMBL" id="RAG81311.1"/>
    </source>
</evidence>
<organism evidence="7 8">
    <name type="scientific">Streptacidiphilus pinicola</name>
    <dbReference type="NCBI Taxonomy" id="2219663"/>
    <lineage>
        <taxon>Bacteria</taxon>
        <taxon>Bacillati</taxon>
        <taxon>Actinomycetota</taxon>
        <taxon>Actinomycetes</taxon>
        <taxon>Kitasatosporales</taxon>
        <taxon>Streptomycetaceae</taxon>
        <taxon>Streptacidiphilus</taxon>
    </lineage>
</organism>
<evidence type="ECO:0000256" key="1">
    <source>
        <dbReference type="ARBA" id="ARBA00022475"/>
    </source>
</evidence>
<reference evidence="7 8" key="1">
    <citation type="submission" date="2018-06" db="EMBL/GenBank/DDBJ databases">
        <title>Streptacidiphilus pinicola sp. nov., isolated from pine grove soil.</title>
        <authorList>
            <person name="Roh S.G."/>
            <person name="Park S."/>
            <person name="Kim M.-K."/>
            <person name="Yun B.-R."/>
            <person name="Park J."/>
            <person name="Kim M.J."/>
            <person name="Kim Y.S."/>
            <person name="Kim S.B."/>
        </authorList>
    </citation>
    <scope>NUCLEOTIDE SEQUENCE [LARGE SCALE GENOMIC DNA]</scope>
    <source>
        <strain evidence="7 8">MMS16-CNU450</strain>
    </source>
</reference>
<evidence type="ECO:0000256" key="5">
    <source>
        <dbReference type="ARBA" id="ARBA00023288"/>
    </source>
</evidence>
<protein>
    <submittedName>
        <fullName evidence="7">Sugar ABC transporter substrate-binding protein</fullName>
    </submittedName>
</protein>
<comment type="caution">
    <text evidence="7">The sequence shown here is derived from an EMBL/GenBank/DDBJ whole genome shotgun (WGS) entry which is preliminary data.</text>
</comment>
<evidence type="ECO:0000256" key="4">
    <source>
        <dbReference type="ARBA" id="ARBA00023139"/>
    </source>
</evidence>
<keyword evidence="4" id="KW-0564">Palmitate</keyword>
<dbReference type="PANTHER" id="PTHR43649">
    <property type="entry name" value="ARABINOSE-BINDING PROTEIN-RELATED"/>
    <property type="match status" value="1"/>
</dbReference>
<keyword evidence="3" id="KW-0472">Membrane</keyword>
<evidence type="ECO:0000256" key="3">
    <source>
        <dbReference type="ARBA" id="ARBA00023136"/>
    </source>
</evidence>